<gene>
    <name evidence="3" type="ORF">ElyMa_005596100</name>
</gene>
<evidence type="ECO:0000313" key="3">
    <source>
        <dbReference type="EMBL" id="GFR67949.1"/>
    </source>
</evidence>
<comment type="caution">
    <text evidence="3">The sequence shown here is derived from an EMBL/GenBank/DDBJ whole genome shotgun (WGS) entry which is preliminary data.</text>
</comment>
<feature type="region of interest" description="Disordered" evidence="1">
    <location>
        <begin position="324"/>
        <end position="448"/>
    </location>
</feature>
<organism evidence="3 4">
    <name type="scientific">Elysia marginata</name>
    <dbReference type="NCBI Taxonomy" id="1093978"/>
    <lineage>
        <taxon>Eukaryota</taxon>
        <taxon>Metazoa</taxon>
        <taxon>Spiralia</taxon>
        <taxon>Lophotrochozoa</taxon>
        <taxon>Mollusca</taxon>
        <taxon>Gastropoda</taxon>
        <taxon>Heterobranchia</taxon>
        <taxon>Euthyneura</taxon>
        <taxon>Panpulmonata</taxon>
        <taxon>Sacoglossa</taxon>
        <taxon>Placobranchoidea</taxon>
        <taxon>Plakobranchidae</taxon>
        <taxon>Elysia</taxon>
    </lineage>
</organism>
<evidence type="ECO:0000259" key="2">
    <source>
        <dbReference type="Pfam" id="PF13873"/>
    </source>
</evidence>
<name>A0AAV4F3X7_9GAST</name>
<dbReference type="InterPro" id="IPR028002">
    <property type="entry name" value="Myb_DNA-bind_5"/>
</dbReference>
<dbReference type="AlphaFoldDB" id="A0AAV4F3X7"/>
<dbReference type="EMBL" id="BMAT01011171">
    <property type="protein sequence ID" value="GFR67949.1"/>
    <property type="molecule type" value="Genomic_DNA"/>
</dbReference>
<feature type="compositionally biased region" description="Polar residues" evidence="1">
    <location>
        <begin position="387"/>
        <end position="424"/>
    </location>
</feature>
<accession>A0AAV4F3X7</accession>
<evidence type="ECO:0000256" key="1">
    <source>
        <dbReference type="SAM" id="MobiDB-lite"/>
    </source>
</evidence>
<evidence type="ECO:0000313" key="4">
    <source>
        <dbReference type="Proteomes" id="UP000762676"/>
    </source>
</evidence>
<feature type="compositionally biased region" description="Polar residues" evidence="1">
    <location>
        <begin position="142"/>
        <end position="153"/>
    </location>
</feature>
<sequence length="514" mass="56247">MAGSSTKAGSSKQIPCAAKLRTAEIFSLLQDVLLHKNILLAPQAAFAKFATDLDRQNIHRRKEQIWKNIANKLSLIFSRKRTVSEVKKKWTDLCCIGMAALQNERSRGAQRVNTDPPYMPLLIAILKTTRLGELQTTAALSGQGDAISNSEPNRLSEEENDSDNDMDTSSAAQGFNNDETENQVSSDKYQSSASNVGDPIDASQQVHLPPLSSTASSNVEVDCDIELPPELSELLDAGFELQQLHDSEPEKSQKSPLLTDALQLSVSETRNAEVSSSQSLPPVSTFVEKSQLIKPADLSQSKTASQKFWQVANNQTTPAIALSTKEQQGIPKSTSIIQPLPSTSTSHSVLTGPQQNQQPPHESIASSTQKPQQGPIYQKAPPAASSGKEQQQIPKPTSTTTSIHQPSPLSTSHAVLPGLQQNRQPPHKTTASSTQKQQQGPISPKPQTVHFDPIFKSCVLGAPSPSRETLELELELIKTKREYLNAKMELLDSLEECLKTKMKKHFQQQTYQKL</sequence>
<dbReference type="Proteomes" id="UP000762676">
    <property type="component" value="Unassembled WGS sequence"/>
</dbReference>
<protein>
    <recommendedName>
        <fullName evidence="2">Myb/SANT-like DNA-binding domain-containing protein</fullName>
    </recommendedName>
</protein>
<feature type="compositionally biased region" description="Low complexity" evidence="1">
    <location>
        <begin position="428"/>
        <end position="439"/>
    </location>
</feature>
<reference evidence="3 4" key="1">
    <citation type="journal article" date="2021" name="Elife">
        <title>Chloroplast acquisition without the gene transfer in kleptoplastic sea slugs, Plakobranchus ocellatus.</title>
        <authorList>
            <person name="Maeda T."/>
            <person name="Takahashi S."/>
            <person name="Yoshida T."/>
            <person name="Shimamura S."/>
            <person name="Takaki Y."/>
            <person name="Nagai Y."/>
            <person name="Toyoda A."/>
            <person name="Suzuki Y."/>
            <person name="Arimoto A."/>
            <person name="Ishii H."/>
            <person name="Satoh N."/>
            <person name="Nishiyama T."/>
            <person name="Hasebe M."/>
            <person name="Maruyama T."/>
            <person name="Minagawa J."/>
            <person name="Obokata J."/>
            <person name="Shigenobu S."/>
        </authorList>
    </citation>
    <scope>NUCLEOTIDE SEQUENCE [LARGE SCALE GENOMIC DNA]</scope>
</reference>
<feature type="region of interest" description="Disordered" evidence="1">
    <location>
        <begin position="142"/>
        <end position="215"/>
    </location>
</feature>
<keyword evidence="4" id="KW-1185">Reference proteome</keyword>
<feature type="compositionally biased region" description="Polar residues" evidence="1">
    <location>
        <begin position="171"/>
        <end position="195"/>
    </location>
</feature>
<proteinExistence type="predicted"/>
<feature type="compositionally biased region" description="Polar residues" evidence="1">
    <location>
        <begin position="324"/>
        <end position="372"/>
    </location>
</feature>
<dbReference type="Pfam" id="PF13873">
    <property type="entry name" value="Myb_DNA-bind_5"/>
    <property type="match status" value="1"/>
</dbReference>
<feature type="domain" description="Myb/SANT-like DNA-binding" evidence="2">
    <location>
        <begin position="54"/>
        <end position="93"/>
    </location>
</feature>
<feature type="compositionally biased region" description="Polar residues" evidence="1">
    <location>
        <begin position="202"/>
        <end position="215"/>
    </location>
</feature>